<gene>
    <name evidence="1" type="ORF">H6D15_09675</name>
</gene>
<proteinExistence type="predicted"/>
<dbReference type="AlphaFoldDB" id="A0AA40ZTQ2"/>
<reference evidence="1 2" key="1">
    <citation type="journal article" date="2021" name="Sci. Rep.">
        <title>The distribution of antibiotic resistance genes in chicken gut microbiota commensals.</title>
        <authorList>
            <person name="Juricova H."/>
            <person name="Matiasovicova J."/>
            <person name="Kubasova T."/>
            <person name="Cejkova D."/>
            <person name="Rychlik I."/>
        </authorList>
    </citation>
    <scope>NUCLEOTIDE SEQUENCE [LARGE SCALE GENOMIC DNA]</scope>
    <source>
        <strain evidence="1 2">An421</strain>
    </source>
</reference>
<evidence type="ECO:0000313" key="1">
    <source>
        <dbReference type="EMBL" id="MBM6857861.1"/>
    </source>
</evidence>
<dbReference type="RefSeq" id="WP_204972076.1">
    <property type="nucleotide sequence ID" value="NZ_JAAZTS010000013.1"/>
</dbReference>
<sequence>MDLKFMKAMTFAVCTTFVITSCTNDAEENLPSGNPGTTIINARLAAYESLIQAADGENDITDVKAFLFRNGKMAKIYELGAPESESYNLQIDNRSGNLYLLAYTGGTIPTEGLEETELDETNWKQSIINMPAQTEHFFTGMLALESTENQTNTALVSLKRGMARFDLAVESIEEVSVKNVTVRNLANSAYLFPQESIQSPSNANRKDTTVVFQQPITDGKLGMLYVYEQENQSIEISATVVIGGKEEILTKAVDGPLKRNTVYTITVRQDRLDIKLNVSYDEWEEGTNTDLTPYRR</sequence>
<dbReference type="PROSITE" id="PS51257">
    <property type="entry name" value="PROKAR_LIPOPROTEIN"/>
    <property type="match status" value="1"/>
</dbReference>
<keyword evidence="2" id="KW-1185">Reference proteome</keyword>
<name>A0AA40ZTQ2_9BACT</name>
<comment type="caution">
    <text evidence="1">The sequence shown here is derived from an EMBL/GenBank/DDBJ whole genome shotgun (WGS) entry which is preliminary data.</text>
</comment>
<dbReference type="EMBL" id="JACJMO010000013">
    <property type="protein sequence ID" value="MBM6857861.1"/>
    <property type="molecule type" value="Genomic_DNA"/>
</dbReference>
<dbReference type="Proteomes" id="UP000698924">
    <property type="component" value="Unassembled WGS sequence"/>
</dbReference>
<accession>A0AA40ZTQ2</accession>
<organism evidence="1 2">
    <name type="scientific">Caecibacteroides pullorum</name>
    <dbReference type="NCBI Taxonomy" id="2725562"/>
    <lineage>
        <taxon>Bacteria</taxon>
        <taxon>Pseudomonadati</taxon>
        <taxon>Bacteroidota</taxon>
        <taxon>Bacteroidia</taxon>
        <taxon>Bacteroidales</taxon>
        <taxon>Bacteroidaceae</taxon>
        <taxon>Caecibacteroides</taxon>
    </lineage>
</organism>
<protein>
    <submittedName>
        <fullName evidence="1">Uncharacterized protein</fullName>
    </submittedName>
</protein>
<evidence type="ECO:0000313" key="2">
    <source>
        <dbReference type="Proteomes" id="UP000698924"/>
    </source>
</evidence>